<sequence length="213" mass="23587">MAESAWYDKFAPLYDVGTAGDFFYRKPREVAIDQLDLGVGCQVADVFCGTGVDLPTLIQKVGTKGAVLAVDGSHEMLEQARSRAGKLHIDSNVEFLEADFSRSTGIGVVEAAITEKQPKHVFFSLGLTCLENWREFCSRIFDAAPSGTRFAIMDVYSNRLTLGARFINWIGAADCCRNVWKILEERCESFAWQEFRPFKILGVSVIVASGTKP</sequence>
<dbReference type="EMBL" id="FNES01000036">
    <property type="protein sequence ID" value="SDK79919.1"/>
    <property type="molecule type" value="Genomic_DNA"/>
</dbReference>
<organism evidence="2 3">
    <name type="scientific">Billgrantia gudaonensis</name>
    <dbReference type="NCBI Taxonomy" id="376427"/>
    <lineage>
        <taxon>Bacteria</taxon>
        <taxon>Pseudomonadati</taxon>
        <taxon>Pseudomonadota</taxon>
        <taxon>Gammaproteobacteria</taxon>
        <taxon>Oceanospirillales</taxon>
        <taxon>Halomonadaceae</taxon>
        <taxon>Billgrantia</taxon>
    </lineage>
</organism>
<gene>
    <name evidence="2" type="ORF">SAMN04487954_1365</name>
</gene>
<dbReference type="CDD" id="cd02440">
    <property type="entry name" value="AdoMet_MTases"/>
    <property type="match status" value="1"/>
</dbReference>
<feature type="domain" description="Methyltransferase" evidence="1">
    <location>
        <begin position="40"/>
        <end position="101"/>
    </location>
</feature>
<dbReference type="GO" id="GO:0032259">
    <property type="term" value="P:methylation"/>
    <property type="evidence" value="ECO:0007669"/>
    <property type="project" value="UniProtKB-KW"/>
</dbReference>
<reference evidence="2 3" key="1">
    <citation type="submission" date="2016-10" db="EMBL/GenBank/DDBJ databases">
        <authorList>
            <person name="de Groot N.N."/>
        </authorList>
    </citation>
    <scope>NUCLEOTIDE SEQUENCE [LARGE SCALE GENOMIC DNA]</scope>
    <source>
        <strain evidence="2 3">CGMCC 1.6133</strain>
    </source>
</reference>
<evidence type="ECO:0000313" key="3">
    <source>
        <dbReference type="Proteomes" id="UP000198525"/>
    </source>
</evidence>
<dbReference type="SUPFAM" id="SSF53335">
    <property type="entry name" value="S-adenosyl-L-methionine-dependent methyltransferases"/>
    <property type="match status" value="1"/>
</dbReference>
<proteinExistence type="predicted"/>
<dbReference type="Pfam" id="PF13847">
    <property type="entry name" value="Methyltransf_31"/>
    <property type="match status" value="1"/>
</dbReference>
<dbReference type="InterPro" id="IPR029063">
    <property type="entry name" value="SAM-dependent_MTases_sf"/>
</dbReference>
<dbReference type="Proteomes" id="UP000198525">
    <property type="component" value="Unassembled WGS sequence"/>
</dbReference>
<dbReference type="InterPro" id="IPR025714">
    <property type="entry name" value="Methyltranfer_dom"/>
</dbReference>
<keyword evidence="3" id="KW-1185">Reference proteome</keyword>
<dbReference type="AlphaFoldDB" id="A0A1G9EUU9"/>
<keyword evidence="2" id="KW-0489">Methyltransferase</keyword>
<protein>
    <submittedName>
        <fullName evidence="2">Methyltransferase domain-containing protein</fullName>
    </submittedName>
</protein>
<dbReference type="STRING" id="376427.SAMN04487954_1365"/>
<dbReference type="RefSeq" id="WP_176761585.1">
    <property type="nucleotide sequence ID" value="NZ_FNES01000036.1"/>
</dbReference>
<evidence type="ECO:0000313" key="2">
    <source>
        <dbReference type="EMBL" id="SDK79919.1"/>
    </source>
</evidence>
<accession>A0A1G9EUU9</accession>
<dbReference type="Gene3D" id="3.40.50.150">
    <property type="entry name" value="Vaccinia Virus protein VP39"/>
    <property type="match status" value="1"/>
</dbReference>
<dbReference type="GO" id="GO:0008168">
    <property type="term" value="F:methyltransferase activity"/>
    <property type="evidence" value="ECO:0007669"/>
    <property type="project" value="UniProtKB-KW"/>
</dbReference>
<keyword evidence="2" id="KW-0808">Transferase</keyword>
<evidence type="ECO:0000259" key="1">
    <source>
        <dbReference type="Pfam" id="PF13847"/>
    </source>
</evidence>
<name>A0A1G9EUU9_9GAMM</name>